<evidence type="ECO:0000256" key="6">
    <source>
        <dbReference type="SAM" id="Phobius"/>
    </source>
</evidence>
<feature type="transmembrane region" description="Helical" evidence="6">
    <location>
        <begin position="220"/>
        <end position="242"/>
    </location>
</feature>
<dbReference type="GO" id="GO:0016020">
    <property type="term" value="C:membrane"/>
    <property type="evidence" value="ECO:0007669"/>
    <property type="project" value="UniProtKB-SubCell"/>
</dbReference>
<comment type="subcellular location">
    <subcellularLocation>
        <location evidence="1">Membrane</location>
    </subcellularLocation>
</comment>
<evidence type="ECO:0000256" key="4">
    <source>
        <dbReference type="ARBA" id="ARBA00022989"/>
    </source>
</evidence>
<evidence type="ECO:0000256" key="5">
    <source>
        <dbReference type="ARBA" id="ARBA00023136"/>
    </source>
</evidence>
<dbReference type="InterPro" id="IPR007749">
    <property type="entry name" value="DUF677"/>
</dbReference>
<dbReference type="AlphaFoldDB" id="A0AAD4IRK8"/>
<comment type="caution">
    <text evidence="7">The sequence shown here is derived from an EMBL/GenBank/DDBJ whole genome shotgun (WGS) entry which is preliminary data.</text>
</comment>
<proteinExistence type="inferred from homology"/>
<evidence type="ECO:0000256" key="1">
    <source>
        <dbReference type="ARBA" id="ARBA00004370"/>
    </source>
</evidence>
<dbReference type="PANTHER" id="PTHR31113:SF20">
    <property type="entry name" value="UPF0496 PROTEIN 2-RELATED"/>
    <property type="match status" value="1"/>
</dbReference>
<evidence type="ECO:0000256" key="2">
    <source>
        <dbReference type="ARBA" id="ARBA00009074"/>
    </source>
</evidence>
<sequence length="372" mass="42579">MLCSMLKLPFANKGGLGKEEEDRGSLMSNPSVKEEYKEAFRTKSYIDICNKVQDLVRVTSVDEEELAVATSSSLRLMPSPSPSRINHIHLSQYLLEPYHKPSTSVSDSSNFHHFFVNYFDISLEACRICESLLANINQARKNHLRIKKAIKIIRRLSDSEIRSSDEHHVLYKNLASFAAKRNPFSTTEKFLDLHETHVVVFQELTATCRKLKRRRKMIRLIKKAMAAFVLMGFGALVIVALVLAMHCTAGLVAAPGLVMLALMVKKMKRAGRQCNDKWLEEQAAKLDVAARGVFIMINDLATMSQIVKKLEDEIEHRRFVADVCVRKGKSETVKEVVREFQMHESLFMEELEELEKQIYLCFLDINRSRMLL</sequence>
<keyword evidence="8" id="KW-1185">Reference proteome</keyword>
<protein>
    <submittedName>
        <fullName evidence="7">Uncharacterized protein</fullName>
    </submittedName>
</protein>
<dbReference type="PANTHER" id="PTHR31113">
    <property type="entry name" value="UPF0496 PROTEIN 3-RELATED"/>
    <property type="match status" value="1"/>
</dbReference>
<keyword evidence="5 6" id="KW-0472">Membrane</keyword>
<dbReference type="EMBL" id="SDAM02004199">
    <property type="protein sequence ID" value="KAH6820214.1"/>
    <property type="molecule type" value="Genomic_DNA"/>
</dbReference>
<dbReference type="Pfam" id="PF05055">
    <property type="entry name" value="DUF677"/>
    <property type="match status" value="1"/>
</dbReference>
<gene>
    <name evidence="7" type="ORF">C2S53_003450</name>
</gene>
<keyword evidence="3 6" id="KW-0812">Transmembrane</keyword>
<feature type="transmembrane region" description="Helical" evidence="6">
    <location>
        <begin position="248"/>
        <end position="264"/>
    </location>
</feature>
<name>A0AAD4IRK8_PERFH</name>
<evidence type="ECO:0000313" key="8">
    <source>
        <dbReference type="Proteomes" id="UP001190926"/>
    </source>
</evidence>
<feature type="non-terminal residue" evidence="7">
    <location>
        <position position="372"/>
    </location>
</feature>
<comment type="similarity">
    <text evidence="2">Belongs to the UPF0496 family.</text>
</comment>
<evidence type="ECO:0000313" key="7">
    <source>
        <dbReference type="EMBL" id="KAH6820214.1"/>
    </source>
</evidence>
<accession>A0AAD4IRK8</accession>
<organism evidence="7 8">
    <name type="scientific">Perilla frutescens var. hirtella</name>
    <name type="common">Perilla citriodora</name>
    <name type="synonym">Perilla setoyensis</name>
    <dbReference type="NCBI Taxonomy" id="608512"/>
    <lineage>
        <taxon>Eukaryota</taxon>
        <taxon>Viridiplantae</taxon>
        <taxon>Streptophyta</taxon>
        <taxon>Embryophyta</taxon>
        <taxon>Tracheophyta</taxon>
        <taxon>Spermatophyta</taxon>
        <taxon>Magnoliopsida</taxon>
        <taxon>eudicotyledons</taxon>
        <taxon>Gunneridae</taxon>
        <taxon>Pentapetalae</taxon>
        <taxon>asterids</taxon>
        <taxon>lamiids</taxon>
        <taxon>Lamiales</taxon>
        <taxon>Lamiaceae</taxon>
        <taxon>Nepetoideae</taxon>
        <taxon>Elsholtzieae</taxon>
        <taxon>Perilla</taxon>
    </lineage>
</organism>
<evidence type="ECO:0000256" key="3">
    <source>
        <dbReference type="ARBA" id="ARBA00022692"/>
    </source>
</evidence>
<dbReference type="Proteomes" id="UP001190926">
    <property type="component" value="Unassembled WGS sequence"/>
</dbReference>
<reference evidence="7 8" key="1">
    <citation type="journal article" date="2021" name="Nat. Commun.">
        <title>Incipient diploidization of the medicinal plant Perilla within 10,000 years.</title>
        <authorList>
            <person name="Zhang Y."/>
            <person name="Shen Q."/>
            <person name="Leng L."/>
            <person name="Zhang D."/>
            <person name="Chen S."/>
            <person name="Shi Y."/>
            <person name="Ning Z."/>
            <person name="Chen S."/>
        </authorList>
    </citation>
    <scope>NUCLEOTIDE SEQUENCE [LARGE SCALE GENOMIC DNA]</scope>
    <source>
        <strain evidence="8">cv. PC099</strain>
    </source>
</reference>
<keyword evidence="4 6" id="KW-1133">Transmembrane helix</keyword>